<dbReference type="InterPro" id="IPR032710">
    <property type="entry name" value="NTF2-like_dom_sf"/>
</dbReference>
<organism evidence="3 4">
    <name type="scientific">Pedobacter psychrotolerans</name>
    <dbReference type="NCBI Taxonomy" id="1843235"/>
    <lineage>
        <taxon>Bacteria</taxon>
        <taxon>Pseudomonadati</taxon>
        <taxon>Bacteroidota</taxon>
        <taxon>Sphingobacteriia</taxon>
        <taxon>Sphingobacteriales</taxon>
        <taxon>Sphingobacteriaceae</taxon>
        <taxon>Pedobacter</taxon>
    </lineage>
</organism>
<sequence>MKKLLIFGCLMILANISFAQQTNAEKEVDQAVSKLLGLMVTPDSLKLDQLLLNNLSYGHSSGKIQSKQEFMHSLLSGESDFLDDMIIGDPKTIVQGNTALVRHKLTAQTNDKGVKGSINLYILLIWSKEKSGWKLLGRQAVKVP</sequence>
<evidence type="ECO:0000313" key="3">
    <source>
        <dbReference type="EMBL" id="TCO24981.1"/>
    </source>
</evidence>
<comment type="caution">
    <text evidence="3">The sequence shown here is derived from an EMBL/GenBank/DDBJ whole genome shotgun (WGS) entry which is preliminary data.</text>
</comment>
<feature type="signal peptide" evidence="1">
    <location>
        <begin position="1"/>
        <end position="19"/>
    </location>
</feature>
<gene>
    <name evidence="3" type="ORF">EV200_10416</name>
</gene>
<dbReference type="Gene3D" id="3.10.450.50">
    <property type="match status" value="1"/>
</dbReference>
<accession>A0A4R2HCM7</accession>
<dbReference type="InterPro" id="IPR027843">
    <property type="entry name" value="DUF4440"/>
</dbReference>
<evidence type="ECO:0000313" key="4">
    <source>
        <dbReference type="Proteomes" id="UP000295684"/>
    </source>
</evidence>
<evidence type="ECO:0000256" key="1">
    <source>
        <dbReference type="SAM" id="SignalP"/>
    </source>
</evidence>
<evidence type="ECO:0000259" key="2">
    <source>
        <dbReference type="Pfam" id="PF14534"/>
    </source>
</evidence>
<dbReference type="Proteomes" id="UP000295684">
    <property type="component" value="Unassembled WGS sequence"/>
</dbReference>
<dbReference type="Pfam" id="PF14534">
    <property type="entry name" value="DUF4440"/>
    <property type="match status" value="1"/>
</dbReference>
<dbReference type="RefSeq" id="WP_229676744.1">
    <property type="nucleotide sequence ID" value="NZ_BMJO01000002.1"/>
</dbReference>
<feature type="domain" description="DUF4440" evidence="2">
    <location>
        <begin position="30"/>
        <end position="135"/>
    </location>
</feature>
<dbReference type="EMBL" id="SLWO01000004">
    <property type="protein sequence ID" value="TCO24981.1"/>
    <property type="molecule type" value="Genomic_DNA"/>
</dbReference>
<dbReference type="SUPFAM" id="SSF54427">
    <property type="entry name" value="NTF2-like"/>
    <property type="match status" value="1"/>
</dbReference>
<name>A0A4R2HCM7_9SPHI</name>
<protein>
    <submittedName>
        <fullName evidence="3">Uncharacterized protein DUF4440</fullName>
    </submittedName>
</protein>
<feature type="chain" id="PRO_5020777623" evidence="1">
    <location>
        <begin position="20"/>
        <end position="144"/>
    </location>
</feature>
<keyword evidence="1" id="KW-0732">Signal</keyword>
<proteinExistence type="predicted"/>
<reference evidence="3 4" key="1">
    <citation type="submission" date="2019-03" db="EMBL/GenBank/DDBJ databases">
        <title>Genomic Encyclopedia of Type Strains, Phase IV (KMG-IV): sequencing the most valuable type-strain genomes for metagenomic binning, comparative biology and taxonomic classification.</title>
        <authorList>
            <person name="Goeker M."/>
        </authorList>
    </citation>
    <scope>NUCLEOTIDE SEQUENCE [LARGE SCALE GENOMIC DNA]</scope>
    <source>
        <strain evidence="3 4">DSM 103236</strain>
    </source>
</reference>
<dbReference type="AlphaFoldDB" id="A0A4R2HCM7"/>